<evidence type="ECO:0000256" key="2">
    <source>
        <dbReference type="ARBA" id="ARBA00013855"/>
    </source>
</evidence>
<keyword evidence="3" id="KW-0133">Cell shape</keyword>
<dbReference type="PANTHER" id="PTHR34138:SF1">
    <property type="entry name" value="CELL SHAPE-DETERMINING PROTEIN MREC"/>
    <property type="match status" value="1"/>
</dbReference>
<dbReference type="InterPro" id="IPR042177">
    <property type="entry name" value="Cell/Rod_1"/>
</dbReference>
<dbReference type="PANTHER" id="PTHR34138">
    <property type="entry name" value="CELL SHAPE-DETERMINING PROTEIN MREC"/>
    <property type="match status" value="1"/>
</dbReference>
<evidence type="ECO:0000256" key="5">
    <source>
        <dbReference type="SAM" id="Phobius"/>
    </source>
</evidence>
<gene>
    <name evidence="7" type="ORF">A2122_01245</name>
</gene>
<evidence type="ECO:0000259" key="6">
    <source>
        <dbReference type="Pfam" id="PF04085"/>
    </source>
</evidence>
<dbReference type="Gene3D" id="2.40.10.350">
    <property type="entry name" value="Rod shape-determining protein MreC, domain 2"/>
    <property type="match status" value="1"/>
</dbReference>
<dbReference type="InterPro" id="IPR055342">
    <property type="entry name" value="MreC_beta-barrel_core"/>
</dbReference>
<keyword evidence="5" id="KW-0812">Transmembrane</keyword>
<proteinExistence type="inferred from homology"/>
<keyword evidence="5" id="KW-1133">Transmembrane helix</keyword>
<reference evidence="7 8" key="1">
    <citation type="journal article" date="2016" name="Nat. Commun.">
        <title>Thousands of microbial genomes shed light on interconnected biogeochemical processes in an aquifer system.</title>
        <authorList>
            <person name="Anantharaman K."/>
            <person name="Brown C.T."/>
            <person name="Hug L.A."/>
            <person name="Sharon I."/>
            <person name="Castelle C.J."/>
            <person name="Probst A.J."/>
            <person name="Thomas B.C."/>
            <person name="Singh A."/>
            <person name="Wilkins M.J."/>
            <person name="Karaoz U."/>
            <person name="Brodie E.L."/>
            <person name="Williams K.H."/>
            <person name="Hubbard S.S."/>
            <person name="Banfield J.F."/>
        </authorList>
    </citation>
    <scope>NUCLEOTIDE SEQUENCE [LARGE SCALE GENOMIC DNA]</scope>
</reference>
<dbReference type="EMBL" id="MHKU01000029">
    <property type="protein sequence ID" value="OGY96518.1"/>
    <property type="molecule type" value="Genomic_DNA"/>
</dbReference>
<protein>
    <recommendedName>
        <fullName evidence="2">Cell shape-determining protein MreC</fullName>
    </recommendedName>
    <alternativeName>
        <fullName evidence="4">Cell shape protein MreC</fullName>
    </alternativeName>
</protein>
<sequence>MGKSNIILGTGILAVAFLLVWKPEAGWNVRRYFSGYRGDETGTEADLRAENAKLKTELAALESLSRDLPRNTPGSIPAFVYAHDPLNFTDEILVSAGTAEGASLDAPVAARGILFGKVTAIYPEKSLVRTIFDSRWRSAVRIGTKGVEALFQGGNQPTVVLIKKDAEIREGDAVFNIAEHFPYGITLGTITNIRESGDALFKEADVEIPYRVGDVEIVDILK</sequence>
<dbReference type="STRING" id="1798644.A2122_01245"/>
<dbReference type="Proteomes" id="UP000176648">
    <property type="component" value="Unassembled WGS sequence"/>
</dbReference>
<comment type="similarity">
    <text evidence="1">Belongs to the MreC family.</text>
</comment>
<dbReference type="GO" id="GO:0005886">
    <property type="term" value="C:plasma membrane"/>
    <property type="evidence" value="ECO:0007669"/>
    <property type="project" value="TreeGrafter"/>
</dbReference>
<dbReference type="Pfam" id="PF04085">
    <property type="entry name" value="MreC"/>
    <property type="match status" value="1"/>
</dbReference>
<organism evidence="7 8">
    <name type="scientific">Candidatus Liptonbacteria bacterium GWB1_49_6</name>
    <dbReference type="NCBI Taxonomy" id="1798644"/>
    <lineage>
        <taxon>Bacteria</taxon>
        <taxon>Candidatus Liptoniibacteriota</taxon>
    </lineage>
</organism>
<dbReference type="InterPro" id="IPR042175">
    <property type="entry name" value="Cell/Rod_MreC_2"/>
</dbReference>
<feature type="domain" description="Rod shape-determining protein MreC beta-barrel core" evidence="6">
    <location>
        <begin position="80"/>
        <end position="221"/>
    </location>
</feature>
<dbReference type="GO" id="GO:0008360">
    <property type="term" value="P:regulation of cell shape"/>
    <property type="evidence" value="ECO:0007669"/>
    <property type="project" value="UniProtKB-KW"/>
</dbReference>
<evidence type="ECO:0000256" key="4">
    <source>
        <dbReference type="ARBA" id="ARBA00032089"/>
    </source>
</evidence>
<dbReference type="Gene3D" id="2.40.10.340">
    <property type="entry name" value="Rod shape-determining protein MreC, domain 1"/>
    <property type="match status" value="1"/>
</dbReference>
<evidence type="ECO:0000313" key="8">
    <source>
        <dbReference type="Proteomes" id="UP000176648"/>
    </source>
</evidence>
<evidence type="ECO:0000256" key="3">
    <source>
        <dbReference type="ARBA" id="ARBA00022960"/>
    </source>
</evidence>
<dbReference type="InterPro" id="IPR007221">
    <property type="entry name" value="MreC"/>
</dbReference>
<accession>A0A1G2C539</accession>
<evidence type="ECO:0000256" key="1">
    <source>
        <dbReference type="ARBA" id="ARBA00009369"/>
    </source>
</evidence>
<evidence type="ECO:0000313" key="7">
    <source>
        <dbReference type="EMBL" id="OGY96518.1"/>
    </source>
</evidence>
<dbReference type="AlphaFoldDB" id="A0A1G2C539"/>
<comment type="caution">
    <text evidence="7">The sequence shown here is derived from an EMBL/GenBank/DDBJ whole genome shotgun (WGS) entry which is preliminary data.</text>
</comment>
<keyword evidence="5" id="KW-0472">Membrane</keyword>
<name>A0A1G2C539_9BACT</name>
<feature type="transmembrane region" description="Helical" evidence="5">
    <location>
        <begin position="6"/>
        <end position="21"/>
    </location>
</feature>